<dbReference type="eggNOG" id="KOG3535">
    <property type="taxonomic scope" value="Eukaryota"/>
</dbReference>
<accession>G0NBI2</accession>
<dbReference type="HOGENOM" id="CLU_1929435_0_0_1"/>
<dbReference type="InParanoid" id="G0NBI2"/>
<evidence type="ECO:0000256" key="1">
    <source>
        <dbReference type="SAM" id="MobiDB-lite"/>
    </source>
</evidence>
<organism evidence="3">
    <name type="scientific">Caenorhabditis brenneri</name>
    <name type="common">Nematode worm</name>
    <dbReference type="NCBI Taxonomy" id="135651"/>
    <lineage>
        <taxon>Eukaryota</taxon>
        <taxon>Metazoa</taxon>
        <taxon>Ecdysozoa</taxon>
        <taxon>Nematoda</taxon>
        <taxon>Chromadorea</taxon>
        <taxon>Rhabditida</taxon>
        <taxon>Rhabditina</taxon>
        <taxon>Rhabditomorpha</taxon>
        <taxon>Rhabditoidea</taxon>
        <taxon>Rhabditidae</taxon>
        <taxon>Peloderinae</taxon>
        <taxon>Caenorhabditis</taxon>
    </lineage>
</organism>
<dbReference type="STRING" id="135651.G0NBI2"/>
<dbReference type="AlphaFoldDB" id="G0NBI2"/>
<feature type="compositionally biased region" description="Polar residues" evidence="1">
    <location>
        <begin position="31"/>
        <end position="41"/>
    </location>
</feature>
<name>G0NBI2_CAEBE</name>
<feature type="region of interest" description="Disordered" evidence="1">
    <location>
        <begin position="19"/>
        <end position="41"/>
    </location>
</feature>
<keyword evidence="3" id="KW-1185">Reference proteome</keyword>
<sequence length="131" mass="14186">MASDLHAALNNIHVEEKKHDLQSMAPATIHTPPSTLQQEEQKVRQLSSVPTTCDAFGAAPFDNQLIDTVNTTATSNGTVNGTMNSSAQVPLGFQSQSPMHQVQSTPAFRSISYPETNPFAAVPRDSMVKHR</sequence>
<dbReference type="Proteomes" id="UP000008068">
    <property type="component" value="Unassembled WGS sequence"/>
</dbReference>
<gene>
    <name evidence="2" type="ORF">CAEBREN_13957</name>
</gene>
<reference evidence="3" key="1">
    <citation type="submission" date="2011-07" db="EMBL/GenBank/DDBJ databases">
        <authorList>
            <consortium name="Caenorhabditis brenneri Sequencing and Analysis Consortium"/>
            <person name="Wilson R.K."/>
        </authorList>
    </citation>
    <scope>NUCLEOTIDE SEQUENCE [LARGE SCALE GENOMIC DNA]</scope>
    <source>
        <strain evidence="3">PB2801</strain>
    </source>
</reference>
<dbReference type="EMBL" id="GL379858">
    <property type="protein sequence ID" value="EGT57000.1"/>
    <property type="molecule type" value="Genomic_DNA"/>
</dbReference>
<proteinExistence type="predicted"/>
<evidence type="ECO:0000313" key="3">
    <source>
        <dbReference type="Proteomes" id="UP000008068"/>
    </source>
</evidence>
<protein>
    <submittedName>
        <fullName evidence="2">Uncharacterized protein</fullName>
    </submittedName>
</protein>
<evidence type="ECO:0000313" key="2">
    <source>
        <dbReference type="EMBL" id="EGT57000.1"/>
    </source>
</evidence>